<accession>A0A3L9DW64</accession>
<reference evidence="2 3" key="1">
    <citation type="submission" date="2018-10" db="EMBL/GenBank/DDBJ databases">
        <title>Streptococcus hillyeri sp. nov., isolated from equine tracheal sample.</title>
        <authorList>
            <person name="Macfadyen A.C."/>
            <person name="Waller A."/>
            <person name="Paterson G.K."/>
        </authorList>
    </citation>
    <scope>NUCLEOTIDE SEQUENCE [LARGE SCALE GENOMIC DNA]</scope>
    <source>
        <strain evidence="2 3">28462</strain>
    </source>
</reference>
<dbReference type="Proteomes" id="UP000279194">
    <property type="component" value="Unassembled WGS sequence"/>
</dbReference>
<name>A0A3L9DW64_9STRE</name>
<dbReference type="EMBL" id="RCVM01000005">
    <property type="protein sequence ID" value="RLY03979.1"/>
    <property type="molecule type" value="Genomic_DNA"/>
</dbReference>
<dbReference type="RefSeq" id="WP_121835027.1">
    <property type="nucleotide sequence ID" value="NZ_CP163513.1"/>
</dbReference>
<gene>
    <name evidence="2" type="ORF">EAF07_04130</name>
</gene>
<evidence type="ECO:0000313" key="3">
    <source>
        <dbReference type="Proteomes" id="UP000279194"/>
    </source>
</evidence>
<dbReference type="AlphaFoldDB" id="A0A3L9DW64"/>
<sequence>MTGLGKLDQQLRDFIADPTDFLSIISFVTGLHGQAVLASDKPYALEIDGKKVTPVFTDDFDLETFKAQQASAREQNWIERKTLDILEEVIVKQLSGLVFNLKKEGDMGNSSIFQSSELIAFVNHYTTILNQVMGDGNIQAPLLEKTYLVPVFVHPNEDGSSDRMFPTLSNQENDSFVPVFSNMASFAKWYREDDFGGRFKQANGVVVAWTLQEIKSPVDGENEISDTIGVVIDSFDDKQILVKWEDIK</sequence>
<proteinExistence type="predicted"/>
<organism evidence="2 3">
    <name type="scientific">Streptococcus hillyeri</name>
    <dbReference type="NCBI Taxonomy" id="2282420"/>
    <lineage>
        <taxon>Bacteria</taxon>
        <taxon>Bacillati</taxon>
        <taxon>Bacillota</taxon>
        <taxon>Bacilli</taxon>
        <taxon>Lactobacillales</taxon>
        <taxon>Streptococcaceae</taxon>
        <taxon>Streptococcus</taxon>
    </lineage>
</organism>
<evidence type="ECO:0000313" key="2">
    <source>
        <dbReference type="EMBL" id="RLY03979.1"/>
    </source>
</evidence>
<dbReference type="InterPro" id="IPR009839">
    <property type="entry name" value="SseB_N"/>
</dbReference>
<comment type="caution">
    <text evidence="2">The sequence shown here is derived from an EMBL/GenBank/DDBJ whole genome shotgun (WGS) entry which is preliminary data.</text>
</comment>
<evidence type="ECO:0000259" key="1">
    <source>
        <dbReference type="Pfam" id="PF07179"/>
    </source>
</evidence>
<protein>
    <submittedName>
        <fullName evidence="2">SseB family protein</fullName>
    </submittedName>
</protein>
<feature type="domain" description="SseB protein N-terminal" evidence="1">
    <location>
        <begin position="142"/>
        <end position="194"/>
    </location>
</feature>
<dbReference type="OrthoDB" id="2241212at2"/>
<dbReference type="Pfam" id="PF07179">
    <property type="entry name" value="SseB"/>
    <property type="match status" value="1"/>
</dbReference>
<keyword evidence="3" id="KW-1185">Reference proteome</keyword>